<proteinExistence type="predicted"/>
<evidence type="ECO:0000313" key="2">
    <source>
        <dbReference type="Proteomes" id="UP001054811"/>
    </source>
</evidence>
<dbReference type="Proteomes" id="UP001054811">
    <property type="component" value="Chromosome"/>
</dbReference>
<dbReference type="RefSeq" id="WP_259612892.1">
    <property type="nucleotide sequence ID" value="NZ_CP091139.2"/>
</dbReference>
<accession>A0ABY5NM21</accession>
<organism evidence="1 2">
    <name type="scientific">Microbacterium elymi</name>
    <dbReference type="NCBI Taxonomy" id="2909587"/>
    <lineage>
        <taxon>Bacteria</taxon>
        <taxon>Bacillati</taxon>
        <taxon>Actinomycetota</taxon>
        <taxon>Actinomycetes</taxon>
        <taxon>Micrococcales</taxon>
        <taxon>Microbacteriaceae</taxon>
        <taxon>Microbacterium</taxon>
    </lineage>
</organism>
<name>A0ABY5NM21_9MICO</name>
<reference evidence="1" key="1">
    <citation type="submission" date="2022-01" db="EMBL/GenBank/DDBJ databases">
        <title>Microbacterium eymi and Microbacterium rhizovicinus sp. nov., isolated from the rhizospheric soil of Elymus tsukushiensis, a plant native to the Dokdo Islands, Republic of Korea.</title>
        <authorList>
            <person name="Hwang Y.J."/>
        </authorList>
    </citation>
    <scope>NUCLEOTIDE SEQUENCE</scope>
    <source>
        <strain evidence="1">KUDC0405</strain>
    </source>
</reference>
<gene>
    <name evidence="1" type="ORF">L2X98_24900</name>
</gene>
<keyword evidence="2" id="KW-1185">Reference proteome</keyword>
<protein>
    <submittedName>
        <fullName evidence="1">Uncharacterized protein</fullName>
    </submittedName>
</protein>
<sequence length="72" mass="8087">MTLVRRPADSREADTSIVAHSTAVLKTRDKIIWDFVANSSAAIFSEDGLRHRRADPLSPVYAVHREAVCPRR</sequence>
<evidence type="ECO:0000313" key="1">
    <source>
        <dbReference type="EMBL" id="UUT36243.1"/>
    </source>
</evidence>
<dbReference type="EMBL" id="CP091139">
    <property type="protein sequence ID" value="UUT36243.1"/>
    <property type="molecule type" value="Genomic_DNA"/>
</dbReference>